<reference evidence="1 2" key="1">
    <citation type="journal article" date="2013" name="Nature">
        <title>Anaerobic oxidation of methane coupled to nitrate reduction in a novel archaeal lineage.</title>
        <authorList>
            <person name="Haroon M.F."/>
            <person name="Hu S."/>
            <person name="Shi Y."/>
            <person name="Imelfort M."/>
            <person name="Keller J."/>
            <person name="Hugenholtz P."/>
            <person name="Yuan Z."/>
            <person name="Tyson G.W."/>
        </authorList>
    </citation>
    <scope>NUCLEOTIDE SEQUENCE [LARGE SCALE GENOMIC DNA]</scope>
    <source>
        <strain evidence="1 2">ANME-2d</strain>
    </source>
</reference>
<keyword evidence="2" id="KW-1185">Reference proteome</keyword>
<dbReference type="AlphaFoldDB" id="A0A062VA81"/>
<gene>
    <name evidence="1" type="ORF">ANME2D_01655</name>
</gene>
<dbReference type="EMBL" id="JMIY01000003">
    <property type="protein sequence ID" value="KCZ72250.1"/>
    <property type="molecule type" value="Genomic_DNA"/>
</dbReference>
<dbReference type="Gene3D" id="3.10.20.860">
    <property type="match status" value="1"/>
</dbReference>
<dbReference type="Proteomes" id="UP000027153">
    <property type="component" value="Unassembled WGS sequence"/>
</dbReference>
<comment type="caution">
    <text evidence="1">The sequence shown here is derived from an EMBL/GenBank/DDBJ whole genome shotgun (WGS) entry which is preliminary data.</text>
</comment>
<dbReference type="CDD" id="cd12870">
    <property type="entry name" value="MqsA"/>
    <property type="match status" value="1"/>
</dbReference>
<accession>A0A062VA81</accession>
<dbReference type="NCBIfam" id="TIGR03831">
    <property type="entry name" value="YgiT_finger"/>
    <property type="match status" value="1"/>
</dbReference>
<evidence type="ECO:0000313" key="2">
    <source>
        <dbReference type="Proteomes" id="UP000027153"/>
    </source>
</evidence>
<organism evidence="1 2">
    <name type="scientific">Candidatus Methanoperedens nitratireducens</name>
    <dbReference type="NCBI Taxonomy" id="1392998"/>
    <lineage>
        <taxon>Archaea</taxon>
        <taxon>Methanobacteriati</taxon>
        <taxon>Methanobacteriota</taxon>
        <taxon>Stenosarchaea group</taxon>
        <taxon>Methanomicrobia</taxon>
        <taxon>Methanosarcinales</taxon>
        <taxon>ANME-2 cluster</taxon>
        <taxon>Candidatus Methanoperedentaceae</taxon>
        <taxon>Candidatus Methanoperedens</taxon>
    </lineage>
</organism>
<dbReference type="OrthoDB" id="120029at2157"/>
<proteinExistence type="predicted"/>
<sequence>MHKYGDCSFCGGEVKEDKVELDYRSKGKLYIFKDVPAGVCQQCGEKYLTAKVAKEIERRIQTKEKWDKTICVPVDIFSERIPA</sequence>
<dbReference type="InterPro" id="IPR022453">
    <property type="entry name" value="Znf_MqsA-type"/>
</dbReference>
<dbReference type="RefSeq" id="WP_048090337.1">
    <property type="nucleotide sequence ID" value="NZ_JMIY01000003.1"/>
</dbReference>
<protein>
    <submittedName>
        <fullName evidence="1">YgiT-type zinc finger domain</fullName>
    </submittedName>
</protein>
<name>A0A062VA81_9EURY</name>
<evidence type="ECO:0000313" key="1">
    <source>
        <dbReference type="EMBL" id="KCZ72250.1"/>
    </source>
</evidence>